<comment type="subcellular location">
    <subcellularLocation>
        <location evidence="2">Nucleus</location>
    </subcellularLocation>
</comment>
<evidence type="ECO:0000256" key="1">
    <source>
        <dbReference type="ARBA" id="ARBA00034491"/>
    </source>
</evidence>
<dbReference type="GO" id="GO:0008541">
    <property type="term" value="C:proteasome regulatory particle, lid subcomplex"/>
    <property type="evidence" value="ECO:0007669"/>
    <property type="project" value="UniProtKB-UniRule"/>
</dbReference>
<comment type="similarity">
    <text evidence="1 2">Belongs to the DSS1/SEM1 family.</text>
</comment>
<dbReference type="EMBL" id="QOKY01000213">
    <property type="protein sequence ID" value="RMZ52301.1"/>
    <property type="molecule type" value="Genomic_DNA"/>
</dbReference>
<dbReference type="Proteomes" id="UP000279271">
    <property type="component" value="Unassembled WGS sequence"/>
</dbReference>
<keyword evidence="2" id="KW-0647">Proteasome</keyword>
<dbReference type="GO" id="GO:0006406">
    <property type="term" value="P:mRNA export from nucleus"/>
    <property type="evidence" value="ECO:0007669"/>
    <property type="project" value="UniProtKB-UniRule"/>
</dbReference>
<dbReference type="SMART" id="SM01385">
    <property type="entry name" value="DSS1_SEM1"/>
    <property type="match status" value="1"/>
</dbReference>
<evidence type="ECO:0000256" key="2">
    <source>
        <dbReference type="RuleBase" id="RU369057"/>
    </source>
</evidence>
<comment type="caution">
    <text evidence="3">The sequence shown here is derived from an EMBL/GenBank/DDBJ whole genome shotgun (WGS) entry which is preliminary data.</text>
</comment>
<organism evidence="3 4">
    <name type="scientific">Auxenochlorella protothecoides</name>
    <name type="common">Green microalga</name>
    <name type="synonym">Chlorella protothecoides</name>
    <dbReference type="NCBI Taxonomy" id="3075"/>
    <lineage>
        <taxon>Eukaryota</taxon>
        <taxon>Viridiplantae</taxon>
        <taxon>Chlorophyta</taxon>
        <taxon>core chlorophytes</taxon>
        <taxon>Trebouxiophyceae</taxon>
        <taxon>Chlorellales</taxon>
        <taxon>Chlorellaceae</taxon>
        <taxon>Auxenochlorella</taxon>
    </lineage>
</organism>
<dbReference type="GO" id="GO:0043248">
    <property type="term" value="P:proteasome assembly"/>
    <property type="evidence" value="ECO:0007669"/>
    <property type="project" value="UniProtKB-UniRule"/>
</dbReference>
<proteinExistence type="inferred from homology"/>
<name>A0A3M7KP25_AUXPR</name>
<sequence length="68" mass="7865">MANPAETVQAALQNIENEDEFEEFEVEEWDESKEDPANSCLWEQDWDDDDINNNFAERLKAELAKSAS</sequence>
<dbReference type="PANTHER" id="PTHR16771:SF0">
    <property type="entry name" value="26S PROTEASOME COMPLEX SUBUNIT SEM1"/>
    <property type="match status" value="1"/>
</dbReference>
<dbReference type="PANTHER" id="PTHR16771">
    <property type="entry name" value="26 PROTEASOME COMPLEX SUBUNIT DSS1"/>
    <property type="match status" value="1"/>
</dbReference>
<dbReference type="Pfam" id="PF05160">
    <property type="entry name" value="DSS1_SEM1"/>
    <property type="match status" value="1"/>
</dbReference>
<comment type="function">
    <text evidence="2">Component of the 26S proteasome, a multiprotein complex involved in the ATP-dependent degradation of ubiquitinated proteins.</text>
</comment>
<keyword evidence="2" id="KW-0539">Nucleus</keyword>
<dbReference type="GO" id="GO:0005634">
    <property type="term" value="C:nucleus"/>
    <property type="evidence" value="ECO:0007669"/>
    <property type="project" value="UniProtKB-SubCell"/>
</dbReference>
<accession>A0A3M7KP25</accession>
<evidence type="ECO:0000313" key="3">
    <source>
        <dbReference type="EMBL" id="RMZ52301.1"/>
    </source>
</evidence>
<dbReference type="InterPro" id="IPR007834">
    <property type="entry name" value="DSS1_SEM1"/>
</dbReference>
<dbReference type="GO" id="GO:0000724">
    <property type="term" value="P:double-strand break repair via homologous recombination"/>
    <property type="evidence" value="ECO:0007669"/>
    <property type="project" value="TreeGrafter"/>
</dbReference>
<gene>
    <name evidence="3" type="ORF">APUTEX25_001691</name>
</gene>
<evidence type="ECO:0000313" key="4">
    <source>
        <dbReference type="Proteomes" id="UP000279271"/>
    </source>
</evidence>
<reference evidence="4" key="1">
    <citation type="journal article" date="2018" name="Algal Res.">
        <title>Characterization of plant carbon substrate utilization by Auxenochlorella protothecoides.</title>
        <authorList>
            <person name="Vogler B.W."/>
            <person name="Starkenburg S.R."/>
            <person name="Sudasinghe N."/>
            <person name="Schambach J.Y."/>
            <person name="Rollin J.A."/>
            <person name="Pattathil S."/>
            <person name="Barry A.N."/>
        </authorList>
    </citation>
    <scope>NUCLEOTIDE SEQUENCE [LARGE SCALE GENOMIC DNA]</scope>
    <source>
        <strain evidence="4">UTEX 25</strain>
    </source>
</reference>
<protein>
    <recommendedName>
        <fullName evidence="2">26S proteasome complex subunit SEM1</fullName>
    </recommendedName>
</protein>
<dbReference type="AlphaFoldDB" id="A0A3M7KP25"/>